<dbReference type="Proteomes" id="UP000661112">
    <property type="component" value="Unassembled WGS sequence"/>
</dbReference>
<name>A0ABR8D1S9_9NOST</name>
<evidence type="ECO:0000313" key="2">
    <source>
        <dbReference type="Proteomes" id="UP000661112"/>
    </source>
</evidence>
<evidence type="ECO:0000313" key="1">
    <source>
        <dbReference type="EMBL" id="MBD2501144.1"/>
    </source>
</evidence>
<keyword evidence="2" id="KW-1185">Reference proteome</keyword>
<accession>A0ABR8D1S9</accession>
<proteinExistence type="predicted"/>
<organism evidence="1 2">
    <name type="scientific">Anabaena azotica FACHB-119</name>
    <dbReference type="NCBI Taxonomy" id="947527"/>
    <lineage>
        <taxon>Bacteria</taxon>
        <taxon>Bacillati</taxon>
        <taxon>Cyanobacteriota</taxon>
        <taxon>Cyanophyceae</taxon>
        <taxon>Nostocales</taxon>
        <taxon>Nostocaceae</taxon>
        <taxon>Anabaena</taxon>
        <taxon>Anabaena azotica</taxon>
    </lineage>
</organism>
<protein>
    <submittedName>
        <fullName evidence="1">Uncharacterized protein</fullName>
    </submittedName>
</protein>
<gene>
    <name evidence="1" type="ORF">H6G83_11105</name>
</gene>
<reference evidence="1 2" key="1">
    <citation type="journal article" date="2020" name="ISME J.">
        <title>Comparative genomics reveals insights into cyanobacterial evolution and habitat adaptation.</title>
        <authorList>
            <person name="Chen M.Y."/>
            <person name="Teng W.K."/>
            <person name="Zhao L."/>
            <person name="Hu C.X."/>
            <person name="Zhou Y.K."/>
            <person name="Han B.P."/>
            <person name="Song L.R."/>
            <person name="Shu W.S."/>
        </authorList>
    </citation>
    <scope>NUCLEOTIDE SEQUENCE [LARGE SCALE GENOMIC DNA]</scope>
    <source>
        <strain evidence="1 2">FACHB-119</strain>
    </source>
</reference>
<comment type="caution">
    <text evidence="1">The sequence shown here is derived from an EMBL/GenBank/DDBJ whole genome shotgun (WGS) entry which is preliminary data.</text>
</comment>
<dbReference type="RefSeq" id="WP_190471320.1">
    <property type="nucleotide sequence ID" value="NZ_JACJSG010000012.1"/>
</dbReference>
<dbReference type="EMBL" id="JACJSG010000012">
    <property type="protein sequence ID" value="MBD2501144.1"/>
    <property type="molecule type" value="Genomic_DNA"/>
</dbReference>
<sequence>MGQVCTEKSSGFIPQFTQHIASPVDFSSPRPLTAWILPMQVNIAWSCDDRGDAYALGVVFVGEAHSEFNRYCLLNDNT</sequence>